<keyword evidence="1" id="KW-0472">Membrane</keyword>
<keyword evidence="5" id="KW-1185">Reference proteome</keyword>
<evidence type="ECO:0000313" key="4">
    <source>
        <dbReference type="EMBL" id="KAF7352907.1"/>
    </source>
</evidence>
<evidence type="ECO:0000256" key="1">
    <source>
        <dbReference type="SAM" id="Phobius"/>
    </source>
</evidence>
<evidence type="ECO:0000313" key="5">
    <source>
        <dbReference type="Proteomes" id="UP000620124"/>
    </source>
</evidence>
<dbReference type="Pfam" id="PF10348">
    <property type="entry name" value="DUF2427"/>
    <property type="match status" value="1"/>
</dbReference>
<sequence length="230" mass="25240">MRLHPLRWALASSLVLAYVASSAGASTGSAELSKRDGDEHDHHQHGVAPLLELNETEVTLHHEPTPPSYYTIDWDDPEQAEARHPALIITHAVFMGLAFFLFLPLGITMRSLKHAWHGVAVFGFYASVILACAASSVYRKLTPDMYLGEKHSQHGYAVLVVALALTLIDTLGALRRLVTFFCSAKHYTFKGIAQALLGHEDSVKRSGPEYIGLITEEPDSFGGEKESSFV</sequence>
<feature type="transmembrane region" description="Helical" evidence="1">
    <location>
        <begin position="156"/>
        <end position="174"/>
    </location>
</feature>
<keyword evidence="1" id="KW-1133">Transmembrane helix</keyword>
<accession>A0A8H6Y5B0</accession>
<evidence type="ECO:0000259" key="3">
    <source>
        <dbReference type="Pfam" id="PF10348"/>
    </source>
</evidence>
<reference evidence="4" key="1">
    <citation type="submission" date="2020-05" db="EMBL/GenBank/DDBJ databases">
        <title>Mycena genomes resolve the evolution of fungal bioluminescence.</title>
        <authorList>
            <person name="Tsai I.J."/>
        </authorList>
    </citation>
    <scope>NUCLEOTIDE SEQUENCE</scope>
    <source>
        <strain evidence="4">CCC161011</strain>
    </source>
</reference>
<feature type="chain" id="PRO_5034765880" evidence="2">
    <location>
        <begin position="25"/>
        <end position="230"/>
    </location>
</feature>
<feature type="transmembrane region" description="Helical" evidence="1">
    <location>
        <begin position="84"/>
        <end position="103"/>
    </location>
</feature>
<keyword evidence="1" id="KW-0812">Transmembrane</keyword>
<organism evidence="4 5">
    <name type="scientific">Mycena venus</name>
    <dbReference type="NCBI Taxonomy" id="2733690"/>
    <lineage>
        <taxon>Eukaryota</taxon>
        <taxon>Fungi</taxon>
        <taxon>Dikarya</taxon>
        <taxon>Basidiomycota</taxon>
        <taxon>Agaricomycotina</taxon>
        <taxon>Agaricomycetes</taxon>
        <taxon>Agaricomycetidae</taxon>
        <taxon>Agaricales</taxon>
        <taxon>Marasmiineae</taxon>
        <taxon>Mycenaceae</taxon>
        <taxon>Mycena</taxon>
    </lineage>
</organism>
<dbReference type="InterPro" id="IPR018825">
    <property type="entry name" value="DUF2427"/>
</dbReference>
<dbReference type="PANTHER" id="PTHR31685:SF3">
    <property type="entry name" value="INTEGRAL MEMBRANE PROTEIN (AFU_ORTHOLOGUE AFUA_6G12730)"/>
    <property type="match status" value="1"/>
</dbReference>
<feature type="domain" description="DUF2427" evidence="3">
    <location>
        <begin position="81"/>
        <end position="164"/>
    </location>
</feature>
<keyword evidence="2" id="KW-0732">Signal</keyword>
<gene>
    <name evidence="4" type="ORF">MVEN_01258000</name>
</gene>
<name>A0A8H6Y5B0_9AGAR</name>
<dbReference type="AlphaFoldDB" id="A0A8H6Y5B0"/>
<dbReference type="Proteomes" id="UP000620124">
    <property type="component" value="Unassembled WGS sequence"/>
</dbReference>
<comment type="caution">
    <text evidence="4">The sequence shown here is derived from an EMBL/GenBank/DDBJ whole genome shotgun (WGS) entry which is preliminary data.</text>
</comment>
<dbReference type="OrthoDB" id="4005299at2759"/>
<evidence type="ECO:0000256" key="2">
    <source>
        <dbReference type="SAM" id="SignalP"/>
    </source>
</evidence>
<protein>
    <submittedName>
        <fullName evidence="4">Putative membrane protein C3B8.06</fullName>
    </submittedName>
</protein>
<dbReference type="PANTHER" id="PTHR31685">
    <property type="entry name" value="INTEGRAL MEMBRANE PROTEIN (AFU_ORTHOLOGUE AFUA_6G12730)-RELATED"/>
    <property type="match status" value="1"/>
</dbReference>
<proteinExistence type="predicted"/>
<feature type="signal peptide" evidence="2">
    <location>
        <begin position="1"/>
        <end position="24"/>
    </location>
</feature>
<dbReference type="EMBL" id="JACAZI010000009">
    <property type="protein sequence ID" value="KAF7352907.1"/>
    <property type="molecule type" value="Genomic_DNA"/>
</dbReference>
<feature type="transmembrane region" description="Helical" evidence="1">
    <location>
        <begin position="115"/>
        <end position="136"/>
    </location>
</feature>